<feature type="compositionally biased region" description="Polar residues" evidence="1">
    <location>
        <begin position="47"/>
        <end position="73"/>
    </location>
</feature>
<organism evidence="2 3">
    <name type="scientific">Brenthis ino</name>
    <name type="common">lesser marbled fritillary</name>
    <dbReference type="NCBI Taxonomy" id="405034"/>
    <lineage>
        <taxon>Eukaryota</taxon>
        <taxon>Metazoa</taxon>
        <taxon>Ecdysozoa</taxon>
        <taxon>Arthropoda</taxon>
        <taxon>Hexapoda</taxon>
        <taxon>Insecta</taxon>
        <taxon>Pterygota</taxon>
        <taxon>Neoptera</taxon>
        <taxon>Endopterygota</taxon>
        <taxon>Lepidoptera</taxon>
        <taxon>Glossata</taxon>
        <taxon>Ditrysia</taxon>
        <taxon>Papilionoidea</taxon>
        <taxon>Nymphalidae</taxon>
        <taxon>Heliconiinae</taxon>
        <taxon>Argynnini</taxon>
        <taxon>Brenthis</taxon>
    </lineage>
</organism>
<reference evidence="2" key="1">
    <citation type="submission" date="2021-12" db="EMBL/GenBank/DDBJ databases">
        <authorList>
            <person name="Martin H S."/>
        </authorList>
    </citation>
    <scope>NUCLEOTIDE SEQUENCE</scope>
</reference>
<accession>A0A8J9UVC7</accession>
<proteinExistence type="predicted"/>
<evidence type="ECO:0000313" key="2">
    <source>
        <dbReference type="EMBL" id="CAH0727131.1"/>
    </source>
</evidence>
<evidence type="ECO:0000313" key="3">
    <source>
        <dbReference type="Proteomes" id="UP000838878"/>
    </source>
</evidence>
<keyword evidence="3" id="KW-1185">Reference proteome</keyword>
<feature type="non-terminal residue" evidence="2">
    <location>
        <position position="138"/>
    </location>
</feature>
<feature type="region of interest" description="Disordered" evidence="1">
    <location>
        <begin position="1"/>
        <end position="85"/>
    </location>
</feature>
<evidence type="ECO:0000256" key="1">
    <source>
        <dbReference type="SAM" id="MobiDB-lite"/>
    </source>
</evidence>
<sequence length="138" mass="15342">MTEIPQEILDELLGRDSNSTDDEIVHSNPLNSPSVPIDTLAIPDEPYSQTEPEPQPSTSWQNPETLPVSTYPSPETPHSVPESTLLSDETYNKFLKSPAKLYDTSITEHNENLLKGIQKLVIIPTSLDLDDLCPMSKK</sequence>
<dbReference type="Proteomes" id="UP000838878">
    <property type="component" value="Chromosome 6"/>
</dbReference>
<dbReference type="AlphaFoldDB" id="A0A8J9UVC7"/>
<gene>
    <name evidence="2" type="ORF">BINO364_LOCUS12512</name>
</gene>
<protein>
    <submittedName>
        <fullName evidence="2">Uncharacterized protein</fullName>
    </submittedName>
</protein>
<name>A0A8J9UVC7_9NEOP</name>
<dbReference type="EMBL" id="OV170226">
    <property type="protein sequence ID" value="CAH0727131.1"/>
    <property type="molecule type" value="Genomic_DNA"/>
</dbReference>
<dbReference type="OrthoDB" id="420169at2759"/>